<name>A0ABS6HYT1_MYCGD</name>
<proteinExistence type="predicted"/>
<feature type="non-terminal residue" evidence="1">
    <location>
        <position position="84"/>
    </location>
</feature>
<reference evidence="1 2" key="1">
    <citation type="submission" date="2021-05" db="EMBL/GenBank/DDBJ databases">
        <title>Draft Genome Sequences of Clinical Respiratory Isolates of Mycobacterium goodii Recovered in Ireland.</title>
        <authorList>
            <person name="Flanagan P.R."/>
            <person name="Mok S."/>
            <person name="Roycroft E."/>
            <person name="Rogers T.R."/>
            <person name="Fitzgibbon M."/>
        </authorList>
    </citation>
    <scope>NUCLEOTIDE SEQUENCE [LARGE SCALE GENOMIC DNA]</scope>
    <source>
        <strain evidence="1 2">14IE55</strain>
    </source>
</reference>
<protein>
    <submittedName>
        <fullName evidence="1">Transposase</fullName>
    </submittedName>
</protein>
<gene>
    <name evidence="1" type="ORF">KL859_33840</name>
</gene>
<dbReference type="EMBL" id="JAHBOM010000118">
    <property type="protein sequence ID" value="MBU8827824.1"/>
    <property type="molecule type" value="Genomic_DNA"/>
</dbReference>
<organism evidence="1 2">
    <name type="scientific">Mycolicibacterium goodii</name>
    <name type="common">Mycobacterium goodii</name>
    <dbReference type="NCBI Taxonomy" id="134601"/>
    <lineage>
        <taxon>Bacteria</taxon>
        <taxon>Bacillati</taxon>
        <taxon>Actinomycetota</taxon>
        <taxon>Actinomycetes</taxon>
        <taxon>Mycobacteriales</taxon>
        <taxon>Mycobacteriaceae</taxon>
        <taxon>Mycolicibacterium</taxon>
    </lineage>
</organism>
<evidence type="ECO:0000313" key="1">
    <source>
        <dbReference type="EMBL" id="MBU8827824.1"/>
    </source>
</evidence>
<keyword evidence="2" id="KW-1185">Reference proteome</keyword>
<feature type="non-terminal residue" evidence="1">
    <location>
        <position position="1"/>
    </location>
</feature>
<accession>A0ABS6HYT1</accession>
<comment type="caution">
    <text evidence="1">The sequence shown here is derived from an EMBL/GenBank/DDBJ whole genome shotgun (WGS) entry which is preliminary data.</text>
</comment>
<sequence>LSDNETVDAVTFDLRWKAACGLPITAPAFHSTTLTYWRRRLAASQRPNRIFEAVKAVVAQTGVLAGKTRRALDSTVLDDAVATQ</sequence>
<dbReference type="Proteomes" id="UP000696413">
    <property type="component" value="Unassembled WGS sequence"/>
</dbReference>
<dbReference type="RefSeq" id="WP_214396371.1">
    <property type="nucleotide sequence ID" value="NZ_JAHBOL010000142.1"/>
</dbReference>
<evidence type="ECO:0000313" key="2">
    <source>
        <dbReference type="Proteomes" id="UP000696413"/>
    </source>
</evidence>